<organism evidence="2 3">
    <name type="scientific">Collybiopsis confluens</name>
    <dbReference type="NCBI Taxonomy" id="2823264"/>
    <lineage>
        <taxon>Eukaryota</taxon>
        <taxon>Fungi</taxon>
        <taxon>Dikarya</taxon>
        <taxon>Basidiomycota</taxon>
        <taxon>Agaricomycotina</taxon>
        <taxon>Agaricomycetes</taxon>
        <taxon>Agaricomycetidae</taxon>
        <taxon>Agaricales</taxon>
        <taxon>Marasmiineae</taxon>
        <taxon>Omphalotaceae</taxon>
        <taxon>Collybiopsis</taxon>
    </lineage>
</organism>
<name>A0A8H5GS83_9AGAR</name>
<proteinExistence type="predicted"/>
<feature type="transmembrane region" description="Helical" evidence="1">
    <location>
        <begin position="130"/>
        <end position="149"/>
    </location>
</feature>
<evidence type="ECO:0000256" key="1">
    <source>
        <dbReference type="SAM" id="Phobius"/>
    </source>
</evidence>
<dbReference type="OrthoDB" id="2891491at2759"/>
<keyword evidence="1" id="KW-0812">Transmembrane</keyword>
<reference evidence="2 3" key="1">
    <citation type="journal article" date="2020" name="ISME J.">
        <title>Uncovering the hidden diversity of litter-decomposition mechanisms in mushroom-forming fungi.</title>
        <authorList>
            <person name="Floudas D."/>
            <person name="Bentzer J."/>
            <person name="Ahren D."/>
            <person name="Johansson T."/>
            <person name="Persson P."/>
            <person name="Tunlid A."/>
        </authorList>
    </citation>
    <scope>NUCLEOTIDE SEQUENCE [LARGE SCALE GENOMIC DNA]</scope>
    <source>
        <strain evidence="2 3">CBS 406.79</strain>
    </source>
</reference>
<feature type="transmembrane region" description="Helical" evidence="1">
    <location>
        <begin position="169"/>
        <end position="194"/>
    </location>
</feature>
<dbReference type="EMBL" id="JAACJN010000124">
    <property type="protein sequence ID" value="KAF5370182.1"/>
    <property type="molecule type" value="Genomic_DNA"/>
</dbReference>
<feature type="transmembrane region" description="Helical" evidence="1">
    <location>
        <begin position="243"/>
        <end position="268"/>
    </location>
</feature>
<evidence type="ECO:0000313" key="3">
    <source>
        <dbReference type="Proteomes" id="UP000518752"/>
    </source>
</evidence>
<gene>
    <name evidence="2" type="ORF">D9757_010631</name>
</gene>
<feature type="transmembrane region" description="Helical" evidence="1">
    <location>
        <begin position="47"/>
        <end position="72"/>
    </location>
</feature>
<evidence type="ECO:0000313" key="2">
    <source>
        <dbReference type="EMBL" id="KAF5370182.1"/>
    </source>
</evidence>
<protein>
    <submittedName>
        <fullName evidence="2">Uncharacterized protein</fullName>
    </submittedName>
</protein>
<keyword evidence="1" id="KW-1133">Transmembrane helix</keyword>
<feature type="transmembrane region" description="Helical" evidence="1">
    <location>
        <begin position="215"/>
        <end position="237"/>
    </location>
</feature>
<feature type="transmembrane region" description="Helical" evidence="1">
    <location>
        <begin position="92"/>
        <end position="118"/>
    </location>
</feature>
<keyword evidence="1" id="KW-0472">Membrane</keyword>
<accession>A0A8H5GS83</accession>
<keyword evidence="3" id="KW-1185">Reference proteome</keyword>
<dbReference type="Proteomes" id="UP000518752">
    <property type="component" value="Unassembled WGS sequence"/>
</dbReference>
<feature type="transmembrane region" description="Helical" evidence="1">
    <location>
        <begin position="12"/>
        <end position="35"/>
    </location>
</feature>
<dbReference type="AlphaFoldDB" id="A0A8H5GS83"/>
<sequence>MSDTLSQSEAYFISLICGSILAGLYTFLFCVALFLQLRQREKGRTNIIILVLTIVMYCLSVVHMSFCFQVNWSALFGEEHENPDSDQDESETSYYIVSCIPIGAEILNCIIGDAIVIWRTWVLWNRECRVIYVPFALLLGGAVAGILMFRSIFISVAEESSFFDPGTRITLTAFCTLTTTINIYAIMAIGYRVWSHTRAMKALGSAGVGGFYRRIFLIFVESGFVYCALPILMIILFCAENSGVYIVMSILAQVTGIYPTAIIVLVCLQLTQHDHITRKTESAMNFRRSTNILTRNSGIVSATYRSKPNAILGDKQEHFGVTEDVV</sequence>
<comment type="caution">
    <text evidence="2">The sequence shown here is derived from an EMBL/GenBank/DDBJ whole genome shotgun (WGS) entry which is preliminary data.</text>
</comment>